<accession>F0XDU9</accession>
<keyword evidence="1" id="KW-0862">Zinc</keyword>
<organism evidence="5">
    <name type="scientific">Grosmannia clavigera (strain kw1407 / UAMH 11150)</name>
    <name type="common">Blue stain fungus</name>
    <name type="synonym">Graphiocladiella clavigera</name>
    <dbReference type="NCBI Taxonomy" id="655863"/>
    <lineage>
        <taxon>Eukaryota</taxon>
        <taxon>Fungi</taxon>
        <taxon>Dikarya</taxon>
        <taxon>Ascomycota</taxon>
        <taxon>Pezizomycotina</taxon>
        <taxon>Sordariomycetes</taxon>
        <taxon>Sordariomycetidae</taxon>
        <taxon>Ophiostomatales</taxon>
        <taxon>Ophiostomataceae</taxon>
        <taxon>Leptographium</taxon>
    </lineage>
</organism>
<name>F0XDU9_GROCL</name>
<evidence type="ECO:0000313" key="5">
    <source>
        <dbReference type="Proteomes" id="UP000007796"/>
    </source>
</evidence>
<dbReference type="InParanoid" id="F0XDU9"/>
<dbReference type="InterPro" id="IPR013087">
    <property type="entry name" value="Znf_C2H2_type"/>
</dbReference>
<feature type="compositionally biased region" description="Low complexity" evidence="2">
    <location>
        <begin position="29"/>
        <end position="46"/>
    </location>
</feature>
<feature type="region of interest" description="Disordered" evidence="2">
    <location>
        <begin position="120"/>
        <end position="154"/>
    </location>
</feature>
<dbReference type="OrthoDB" id="2687452at2759"/>
<dbReference type="GeneID" id="25977229"/>
<feature type="compositionally biased region" description="Basic and acidic residues" evidence="2">
    <location>
        <begin position="200"/>
        <end position="219"/>
    </location>
</feature>
<evidence type="ECO:0000313" key="4">
    <source>
        <dbReference type="EMBL" id="EFX03478.1"/>
    </source>
</evidence>
<evidence type="ECO:0000259" key="3">
    <source>
        <dbReference type="PROSITE" id="PS50157"/>
    </source>
</evidence>
<evidence type="ECO:0000256" key="2">
    <source>
        <dbReference type="SAM" id="MobiDB-lite"/>
    </source>
</evidence>
<dbReference type="InterPro" id="IPR036236">
    <property type="entry name" value="Znf_C2H2_sf"/>
</dbReference>
<dbReference type="SUPFAM" id="SSF57667">
    <property type="entry name" value="beta-beta-alpha zinc fingers"/>
    <property type="match status" value="1"/>
</dbReference>
<reference evidence="4 5" key="1">
    <citation type="journal article" date="2011" name="Proc. Natl. Acad. Sci. U.S.A.">
        <title>Genome and transcriptome analyses of the mountain pine beetle-fungal symbiont Grosmannia clavigera, a lodgepole pine pathogen.</title>
        <authorList>
            <person name="DiGuistini S."/>
            <person name="Wang Y."/>
            <person name="Liao N.Y."/>
            <person name="Taylor G."/>
            <person name="Tanguay P."/>
            <person name="Feau N."/>
            <person name="Henrissat B."/>
            <person name="Chan S.K."/>
            <person name="Hesse-Orce U."/>
            <person name="Alamouti S.M."/>
            <person name="Tsui C.K.M."/>
            <person name="Docking R.T."/>
            <person name="Levasseur A."/>
            <person name="Haridas S."/>
            <person name="Robertson G."/>
            <person name="Birol I."/>
            <person name="Holt R.A."/>
            <person name="Marra M.A."/>
            <person name="Hamelin R.C."/>
            <person name="Hirst M."/>
            <person name="Jones S.J.M."/>
            <person name="Bohlmann J."/>
            <person name="Breuil C."/>
        </authorList>
    </citation>
    <scope>NUCLEOTIDE SEQUENCE [LARGE SCALE GENOMIC DNA]</scope>
    <source>
        <strain evidence="5">kw1407 / UAMH 11150</strain>
    </source>
</reference>
<dbReference type="HOGENOM" id="CLU_683445_0_0_1"/>
<dbReference type="PROSITE" id="PS50157">
    <property type="entry name" value="ZINC_FINGER_C2H2_2"/>
    <property type="match status" value="1"/>
</dbReference>
<dbReference type="SMART" id="SM00355">
    <property type="entry name" value="ZnF_C2H2"/>
    <property type="match status" value="2"/>
</dbReference>
<dbReference type="Gene3D" id="3.30.160.60">
    <property type="entry name" value="Classic Zinc Finger"/>
    <property type="match status" value="1"/>
</dbReference>
<dbReference type="AlphaFoldDB" id="F0XDU9"/>
<evidence type="ECO:0000256" key="1">
    <source>
        <dbReference type="PROSITE-ProRule" id="PRU00042"/>
    </source>
</evidence>
<keyword evidence="1" id="KW-0863">Zinc-finger</keyword>
<feature type="domain" description="C2H2-type" evidence="3">
    <location>
        <begin position="153"/>
        <end position="181"/>
    </location>
</feature>
<dbReference type="EMBL" id="GL629765">
    <property type="protein sequence ID" value="EFX03478.1"/>
    <property type="molecule type" value="Genomic_DNA"/>
</dbReference>
<dbReference type="PROSITE" id="PS00028">
    <property type="entry name" value="ZINC_FINGER_C2H2_1"/>
    <property type="match status" value="1"/>
</dbReference>
<dbReference type="eggNOG" id="ENOG502SXT7">
    <property type="taxonomic scope" value="Eukaryota"/>
</dbReference>
<feature type="compositionally biased region" description="Polar residues" evidence="2">
    <location>
        <begin position="121"/>
        <end position="130"/>
    </location>
</feature>
<feature type="region of interest" description="Disordered" evidence="2">
    <location>
        <begin position="29"/>
        <end position="51"/>
    </location>
</feature>
<dbReference type="Proteomes" id="UP000007796">
    <property type="component" value="Unassembled WGS sequence"/>
</dbReference>
<keyword evidence="1" id="KW-0479">Metal-binding</keyword>
<proteinExistence type="predicted"/>
<dbReference type="STRING" id="655863.F0XDU9"/>
<sequence>MINSMGTTNWTGYDLEAYSQFGDTSSFMTPSLSSGSSGSSGSISRSIMDGDENMTPGNFGYGETGVSFDTNCFNEITGQMDLYQPDWEWEPQDDAYLSQFFSDNAESKLELPNNDDIPLAISSNQSSQPSMKVHRGKSVKNRQPPNGAPKRRHKCLGCDKKFSRTADLQRHEKHVHLDERSKLNIVCDYTECPRNKQPFSRKDHYREHLRDSHGEDMTKRGGNVHQSAGPPKNMASSAGSGKGSKVGDNGKGKAVKMELPESLNYSNYEQDDDTFEREHGDNAVSNADALGFDFNANGESSTFNALADKEEKSGSEEERLRNCRVDLSWWRCSRCLLRVPLIRDDYKLDWTCGNPTCRVDIEPIRKTIREEMAAAAAAASARQCPSGDGVKLWGTELNHHGYR</sequence>
<feature type="region of interest" description="Disordered" evidence="2">
    <location>
        <begin position="198"/>
        <end position="252"/>
    </location>
</feature>
<dbReference type="GO" id="GO:0008270">
    <property type="term" value="F:zinc ion binding"/>
    <property type="evidence" value="ECO:0007669"/>
    <property type="project" value="UniProtKB-KW"/>
</dbReference>
<dbReference type="RefSeq" id="XP_014172960.1">
    <property type="nucleotide sequence ID" value="XM_014317485.1"/>
</dbReference>
<protein>
    <submittedName>
        <fullName evidence="4">C2h2 finger domain containing protein</fullName>
    </submittedName>
</protein>
<gene>
    <name evidence="4" type="ORF">CMQ_406</name>
</gene>
<keyword evidence="5" id="KW-1185">Reference proteome</keyword>